<name>A0A2P4PD67_RHIID</name>
<keyword evidence="1" id="KW-1133">Transmembrane helix</keyword>
<comment type="caution">
    <text evidence="2">The sequence shown here is derived from an EMBL/GenBank/DDBJ whole genome shotgun (WGS) entry which is preliminary data.</text>
</comment>
<sequence>MDYLHSSKMKKSLYLTLIFVLYISCSSVFSYEIIKTSKDVTNMELILDVRTYDDGTYMLYGWDKILFVFPNDSSAEIDREKYLRNGYNNIRTYPLTKNYFLYLYGKDFDQYGDIIDWNGNIILNNIFFGPTNRDDNNDIDIKGIEIEKPSFLIALGVPEGDYFYWKRFEFKNDITSFLEVVNSSIIIDKDYMISQVKIFNTIDGRQAIVYSTTLRNGSTSYSDAPVFYEKATAQISILTFKEDLIQTFEPVILFEINTMLGVILKVDECQASFNAQNNVCFIRILHANGTLYKSILFSTAGSVIKIENLKNFGSENSNIIVSDESTLIPFLYGGYILVNSINNINVGYIYDENGNNIRELDIPEIYKNSGNIYRSGVLSINNTAWMLLDNSSIGWSLATFETPQELNKAQFQNPLITSLIPSLNQQINKNEILNVKITFSIKVIKSTGKITIYELKNDNQPIFNIRQTYPVMSDLCELQDGGNALSCQILQSTFNRPNSNYMIVVDNGFVRSFSIEEPLSGINKGFWKVTTNQLTEPNKIAESTTGTLQLTTFGTSYYNNFSSSAEKDDFKNALQNQLCDSIPINQSRFRMSGKLLPDTRKKDQLLIEFKILSTQDKYEPNVESIINDLNTIIKNKEIVLPLNLSNLIDQEYGFVQASNIWEENKFILLGLGIALLIFCLIYLWARRRNSEGNNFALIQAVMIWFDLTMDILFIVKNGHDVEKLYIPSVIVLAVSIIFNVISAFKLFTYELKNNEKFLEWFIGNAKLASIFTILSSADVGALSILNSRFGGFELFNSSLSLKTQKKIFYGTTANLFIEDIPQLTIQILYRMNVITYSTIPLLSLITSSILVASDVLSRTYNLISGLYFIHKKKEPKDSNESDLPEVLID</sequence>
<dbReference type="VEuPathDB" id="FungiDB:RhiirFUN_004737"/>
<evidence type="ECO:0000256" key="1">
    <source>
        <dbReference type="SAM" id="Phobius"/>
    </source>
</evidence>
<organism evidence="2 3">
    <name type="scientific">Rhizophagus irregularis (strain DAOM 181602 / DAOM 197198 / MUCL 43194)</name>
    <name type="common">Arbuscular mycorrhizal fungus</name>
    <name type="synonym">Glomus intraradices</name>
    <dbReference type="NCBI Taxonomy" id="747089"/>
    <lineage>
        <taxon>Eukaryota</taxon>
        <taxon>Fungi</taxon>
        <taxon>Fungi incertae sedis</taxon>
        <taxon>Mucoromycota</taxon>
        <taxon>Glomeromycotina</taxon>
        <taxon>Glomeromycetes</taxon>
        <taxon>Glomerales</taxon>
        <taxon>Glomeraceae</taxon>
        <taxon>Rhizophagus</taxon>
    </lineage>
</organism>
<evidence type="ECO:0000313" key="2">
    <source>
        <dbReference type="EMBL" id="POG63329.1"/>
    </source>
</evidence>
<evidence type="ECO:0000313" key="3">
    <source>
        <dbReference type="Proteomes" id="UP000018888"/>
    </source>
</evidence>
<dbReference type="EMBL" id="AUPC02000270">
    <property type="protein sequence ID" value="POG63329.1"/>
    <property type="molecule type" value="Genomic_DNA"/>
</dbReference>
<gene>
    <name evidence="2" type="ORF">GLOIN_2v1687291</name>
</gene>
<keyword evidence="3" id="KW-1185">Reference proteome</keyword>
<dbReference type="Proteomes" id="UP000018888">
    <property type="component" value="Unassembled WGS sequence"/>
</dbReference>
<dbReference type="AlphaFoldDB" id="A0A2P4PD67"/>
<keyword evidence="1" id="KW-0812">Transmembrane</keyword>
<reference evidence="2 3" key="2">
    <citation type="journal article" date="2018" name="New Phytol.">
        <title>High intraspecific genome diversity in the model arbuscular mycorrhizal symbiont Rhizophagus irregularis.</title>
        <authorList>
            <person name="Chen E.C.H."/>
            <person name="Morin E."/>
            <person name="Beaudet D."/>
            <person name="Noel J."/>
            <person name="Yildirir G."/>
            <person name="Ndikumana S."/>
            <person name="Charron P."/>
            <person name="St-Onge C."/>
            <person name="Giorgi J."/>
            <person name="Kruger M."/>
            <person name="Marton T."/>
            <person name="Ropars J."/>
            <person name="Grigoriev I.V."/>
            <person name="Hainaut M."/>
            <person name="Henrissat B."/>
            <person name="Roux C."/>
            <person name="Martin F."/>
            <person name="Corradi N."/>
        </authorList>
    </citation>
    <scope>NUCLEOTIDE SEQUENCE [LARGE SCALE GENOMIC DNA]</scope>
    <source>
        <strain evidence="2 3">DAOM 197198</strain>
    </source>
</reference>
<protein>
    <submittedName>
        <fullName evidence="2">Uncharacterized protein</fullName>
    </submittedName>
</protein>
<proteinExistence type="predicted"/>
<feature type="transmembrane region" description="Helical" evidence="1">
    <location>
        <begin position="697"/>
        <end position="718"/>
    </location>
</feature>
<accession>A0A2P4PD67</accession>
<feature type="transmembrane region" description="Helical" evidence="1">
    <location>
        <begin position="724"/>
        <end position="747"/>
    </location>
</feature>
<reference evidence="2 3" key="1">
    <citation type="journal article" date="2013" name="Proc. Natl. Acad. Sci. U.S.A.">
        <title>Genome of an arbuscular mycorrhizal fungus provides insight into the oldest plant symbiosis.</title>
        <authorList>
            <person name="Tisserant E."/>
            <person name="Malbreil M."/>
            <person name="Kuo A."/>
            <person name="Kohler A."/>
            <person name="Symeonidi A."/>
            <person name="Balestrini R."/>
            <person name="Charron P."/>
            <person name="Duensing N."/>
            <person name="Frei Dit Frey N."/>
            <person name="Gianinazzi-Pearson V."/>
            <person name="Gilbert L.B."/>
            <person name="Handa Y."/>
            <person name="Herr J.R."/>
            <person name="Hijri M."/>
            <person name="Koul R."/>
            <person name="Kawaguchi M."/>
            <person name="Krajinski F."/>
            <person name="Lammers P.J."/>
            <person name="Masclaux F.G."/>
            <person name="Murat C."/>
            <person name="Morin E."/>
            <person name="Ndikumana S."/>
            <person name="Pagni M."/>
            <person name="Petitpierre D."/>
            <person name="Requena N."/>
            <person name="Rosikiewicz P."/>
            <person name="Riley R."/>
            <person name="Saito K."/>
            <person name="San Clemente H."/>
            <person name="Shapiro H."/>
            <person name="van Tuinen D."/>
            <person name="Becard G."/>
            <person name="Bonfante P."/>
            <person name="Paszkowski U."/>
            <person name="Shachar-Hill Y.Y."/>
            <person name="Tuskan G.A."/>
            <person name="Young P.W."/>
            <person name="Sanders I.R."/>
            <person name="Henrissat B."/>
            <person name="Rensing S.A."/>
            <person name="Grigoriev I.V."/>
            <person name="Corradi N."/>
            <person name="Roux C."/>
            <person name="Martin F."/>
        </authorList>
    </citation>
    <scope>NUCLEOTIDE SEQUENCE [LARGE SCALE GENOMIC DNA]</scope>
    <source>
        <strain evidence="2 3">DAOM 197198</strain>
    </source>
</reference>
<feature type="transmembrane region" description="Helical" evidence="1">
    <location>
        <begin position="666"/>
        <end position="685"/>
    </location>
</feature>
<keyword evidence="1" id="KW-0472">Membrane</keyword>
<feature type="transmembrane region" description="Helical" evidence="1">
    <location>
        <begin position="833"/>
        <end position="852"/>
    </location>
</feature>